<dbReference type="PANTHER" id="PTHR45772">
    <property type="entry name" value="CONSERVED COMPONENT OF ABC TRANSPORTER FOR NATURAL AMINO ACIDS-RELATED"/>
    <property type="match status" value="1"/>
</dbReference>
<dbReference type="InterPro" id="IPR051120">
    <property type="entry name" value="ABC_AA/LPS_Transport"/>
</dbReference>
<dbReference type="AlphaFoldDB" id="A0A8B2NWS0"/>
<keyword evidence="7" id="KW-1185">Reference proteome</keyword>
<keyword evidence="3" id="KW-0547">Nucleotide-binding</keyword>
<dbReference type="SMART" id="SM00382">
    <property type="entry name" value="AAA"/>
    <property type="match status" value="1"/>
</dbReference>
<reference evidence="6 7" key="1">
    <citation type="submission" date="2018-05" db="EMBL/GenBank/DDBJ databases">
        <title>Acuticoccus sediminis sp. nov., isolated from deep-sea sediment of Indian Ocean.</title>
        <authorList>
            <person name="Liu X."/>
            <person name="Lai Q."/>
            <person name="Du Y."/>
            <person name="Sun F."/>
            <person name="Zhang X."/>
            <person name="Wang S."/>
            <person name="Shao Z."/>
        </authorList>
    </citation>
    <scope>NUCLEOTIDE SEQUENCE [LARGE SCALE GENOMIC DNA]</scope>
    <source>
        <strain evidence="6 7">PTG4-2</strain>
    </source>
</reference>
<dbReference type="InterPro" id="IPR032823">
    <property type="entry name" value="BCA_ABC_TP_C"/>
</dbReference>
<gene>
    <name evidence="6" type="ORF">DLJ53_12880</name>
</gene>
<keyword evidence="2" id="KW-0813">Transport</keyword>
<dbReference type="Pfam" id="PF00005">
    <property type="entry name" value="ABC_tran"/>
    <property type="match status" value="1"/>
</dbReference>
<evidence type="ECO:0000313" key="7">
    <source>
        <dbReference type="Proteomes" id="UP000249590"/>
    </source>
</evidence>
<sequence length="277" mass="29405">MTDRPTGTPPGDRAVRTYGEPGLHPRIEARGLTKRFGGATAVDDVYLTVGPGEVVGLIGPNGAGKTTLFNLLSGALKPDSGELNVNGVRATRLPPHRLAKLGLTRTFQLARELDRLTTLENVLLAAPNHPGETLRGAFFEPRATRRAEVEATVKAREILEIVGLSAKEATLAGHLSGGQKKLLELARCLMVDADTILLDEIAAGVAPHLVEEIAALVERLNREHGTTFVIIEHNVGIIRRLSSRVVVMARGAVLAEGSFADVASNPDVVSSYLGQAA</sequence>
<comment type="similarity">
    <text evidence="1">Belongs to the ABC transporter superfamily.</text>
</comment>
<feature type="domain" description="ABC transporter" evidence="5">
    <location>
        <begin position="27"/>
        <end position="275"/>
    </location>
</feature>
<organism evidence="6 7">
    <name type="scientific">Acuticoccus sediminis</name>
    <dbReference type="NCBI Taxonomy" id="2184697"/>
    <lineage>
        <taxon>Bacteria</taxon>
        <taxon>Pseudomonadati</taxon>
        <taxon>Pseudomonadota</taxon>
        <taxon>Alphaproteobacteria</taxon>
        <taxon>Hyphomicrobiales</taxon>
        <taxon>Amorphaceae</taxon>
        <taxon>Acuticoccus</taxon>
    </lineage>
</organism>
<dbReference type="PROSITE" id="PS00211">
    <property type="entry name" value="ABC_TRANSPORTER_1"/>
    <property type="match status" value="1"/>
</dbReference>
<dbReference type="GO" id="GO:0005524">
    <property type="term" value="F:ATP binding"/>
    <property type="evidence" value="ECO:0007669"/>
    <property type="project" value="UniProtKB-KW"/>
</dbReference>
<dbReference type="Proteomes" id="UP000249590">
    <property type="component" value="Unassembled WGS sequence"/>
</dbReference>
<dbReference type="RefSeq" id="WP_111345708.1">
    <property type="nucleotide sequence ID" value="NZ_QHHQ01000002.1"/>
</dbReference>
<dbReference type="InterPro" id="IPR017871">
    <property type="entry name" value="ABC_transporter-like_CS"/>
</dbReference>
<dbReference type="CDD" id="cd03219">
    <property type="entry name" value="ABC_Mj1267_LivG_branched"/>
    <property type="match status" value="1"/>
</dbReference>
<keyword evidence="4 6" id="KW-0067">ATP-binding</keyword>
<dbReference type="Gene3D" id="3.40.50.300">
    <property type="entry name" value="P-loop containing nucleotide triphosphate hydrolases"/>
    <property type="match status" value="1"/>
</dbReference>
<dbReference type="InterPro" id="IPR003593">
    <property type="entry name" value="AAA+_ATPase"/>
</dbReference>
<dbReference type="InterPro" id="IPR003439">
    <property type="entry name" value="ABC_transporter-like_ATP-bd"/>
</dbReference>
<dbReference type="Pfam" id="PF12399">
    <property type="entry name" value="BCA_ABC_TP_C"/>
    <property type="match status" value="1"/>
</dbReference>
<evidence type="ECO:0000256" key="4">
    <source>
        <dbReference type="ARBA" id="ARBA00022840"/>
    </source>
</evidence>
<dbReference type="GO" id="GO:0005886">
    <property type="term" value="C:plasma membrane"/>
    <property type="evidence" value="ECO:0007669"/>
    <property type="project" value="TreeGrafter"/>
</dbReference>
<comment type="caution">
    <text evidence="6">The sequence shown here is derived from an EMBL/GenBank/DDBJ whole genome shotgun (WGS) entry which is preliminary data.</text>
</comment>
<evidence type="ECO:0000313" key="6">
    <source>
        <dbReference type="EMBL" id="RAI02253.1"/>
    </source>
</evidence>
<accession>A0A8B2NWS0</accession>
<dbReference type="PANTHER" id="PTHR45772:SF9">
    <property type="entry name" value="CONSERVED COMPONENT OF ABC TRANSPORTER FOR NATURAL AMINO ACIDS"/>
    <property type="match status" value="1"/>
</dbReference>
<protein>
    <submittedName>
        <fullName evidence="6">ABC transporter ATP-binding protein</fullName>
    </submittedName>
</protein>
<dbReference type="GO" id="GO:0016887">
    <property type="term" value="F:ATP hydrolysis activity"/>
    <property type="evidence" value="ECO:0007669"/>
    <property type="project" value="InterPro"/>
</dbReference>
<dbReference type="SUPFAM" id="SSF52540">
    <property type="entry name" value="P-loop containing nucleoside triphosphate hydrolases"/>
    <property type="match status" value="1"/>
</dbReference>
<evidence type="ECO:0000256" key="2">
    <source>
        <dbReference type="ARBA" id="ARBA00022448"/>
    </source>
</evidence>
<proteinExistence type="inferred from homology"/>
<evidence type="ECO:0000256" key="3">
    <source>
        <dbReference type="ARBA" id="ARBA00022741"/>
    </source>
</evidence>
<evidence type="ECO:0000259" key="5">
    <source>
        <dbReference type="PROSITE" id="PS50893"/>
    </source>
</evidence>
<evidence type="ECO:0000256" key="1">
    <source>
        <dbReference type="ARBA" id="ARBA00005417"/>
    </source>
</evidence>
<name>A0A8B2NWS0_9HYPH</name>
<dbReference type="PROSITE" id="PS50893">
    <property type="entry name" value="ABC_TRANSPORTER_2"/>
    <property type="match status" value="1"/>
</dbReference>
<dbReference type="InterPro" id="IPR027417">
    <property type="entry name" value="P-loop_NTPase"/>
</dbReference>
<dbReference type="EMBL" id="QHHQ01000002">
    <property type="protein sequence ID" value="RAI02253.1"/>
    <property type="molecule type" value="Genomic_DNA"/>
</dbReference>
<dbReference type="OrthoDB" id="9806149at2"/>